<dbReference type="EMBL" id="GGEC01087547">
    <property type="protein sequence ID" value="MBX68031.1"/>
    <property type="molecule type" value="Transcribed_RNA"/>
</dbReference>
<sequence>MFYCLKLFISMSIFPKQIWDDKLNDARILDYLQFQELW</sequence>
<reference evidence="1" key="1">
    <citation type="submission" date="2018-02" db="EMBL/GenBank/DDBJ databases">
        <title>Rhizophora mucronata_Transcriptome.</title>
        <authorList>
            <person name="Meera S.P."/>
            <person name="Sreeshan A."/>
            <person name="Augustine A."/>
        </authorList>
    </citation>
    <scope>NUCLEOTIDE SEQUENCE</scope>
    <source>
        <tissue evidence="1">Leaf</tissue>
    </source>
</reference>
<name>A0A2P2QM50_RHIMU</name>
<proteinExistence type="predicted"/>
<organism evidence="1">
    <name type="scientific">Rhizophora mucronata</name>
    <name type="common">Asiatic mangrove</name>
    <dbReference type="NCBI Taxonomy" id="61149"/>
    <lineage>
        <taxon>Eukaryota</taxon>
        <taxon>Viridiplantae</taxon>
        <taxon>Streptophyta</taxon>
        <taxon>Embryophyta</taxon>
        <taxon>Tracheophyta</taxon>
        <taxon>Spermatophyta</taxon>
        <taxon>Magnoliopsida</taxon>
        <taxon>eudicotyledons</taxon>
        <taxon>Gunneridae</taxon>
        <taxon>Pentapetalae</taxon>
        <taxon>rosids</taxon>
        <taxon>fabids</taxon>
        <taxon>Malpighiales</taxon>
        <taxon>Rhizophoraceae</taxon>
        <taxon>Rhizophora</taxon>
    </lineage>
</organism>
<dbReference type="AlphaFoldDB" id="A0A2P2QM50"/>
<protein>
    <submittedName>
        <fullName evidence="1">Uncharacterized protein</fullName>
    </submittedName>
</protein>
<accession>A0A2P2QM50</accession>
<evidence type="ECO:0000313" key="1">
    <source>
        <dbReference type="EMBL" id="MBX68031.1"/>
    </source>
</evidence>